<evidence type="ECO:0000256" key="1">
    <source>
        <dbReference type="ARBA" id="ARBA00022729"/>
    </source>
</evidence>
<comment type="caution">
    <text evidence="2">The sequence shown here is derived from an EMBL/GenBank/DDBJ whole genome shotgun (WGS) entry which is preliminary data.</text>
</comment>
<dbReference type="GO" id="GO:0004553">
    <property type="term" value="F:hydrolase activity, hydrolyzing O-glycosyl compounds"/>
    <property type="evidence" value="ECO:0007669"/>
    <property type="project" value="InterPro"/>
</dbReference>
<dbReference type="SUPFAM" id="SSF48435">
    <property type="entry name" value="Bacterial muramidases"/>
    <property type="match status" value="1"/>
</dbReference>
<keyword evidence="3" id="KW-1185">Reference proteome</keyword>
<accession>W7YMU6</accession>
<gene>
    <name evidence="2" type="ORF">JCM21142_134768</name>
</gene>
<dbReference type="STRING" id="869213.GCA_000517085_02605"/>
<keyword evidence="1" id="KW-0732">Signal</keyword>
<dbReference type="GO" id="GO:0042597">
    <property type="term" value="C:periplasmic space"/>
    <property type="evidence" value="ECO:0007669"/>
    <property type="project" value="InterPro"/>
</dbReference>
<organism evidence="2 3">
    <name type="scientific">Saccharicrinis fermentans DSM 9555 = JCM 21142</name>
    <dbReference type="NCBI Taxonomy" id="869213"/>
    <lineage>
        <taxon>Bacteria</taxon>
        <taxon>Pseudomonadati</taxon>
        <taxon>Bacteroidota</taxon>
        <taxon>Bacteroidia</taxon>
        <taxon>Marinilabiliales</taxon>
        <taxon>Marinilabiliaceae</taxon>
        <taxon>Saccharicrinis</taxon>
    </lineage>
</organism>
<dbReference type="OrthoDB" id="9815222at2"/>
<proteinExistence type="predicted"/>
<dbReference type="eggNOG" id="COG1204">
    <property type="taxonomic scope" value="Bacteria"/>
</dbReference>
<reference evidence="2 3" key="1">
    <citation type="journal article" date="2014" name="Genome Announc.">
        <title>Draft Genome Sequence of Cytophaga fermentans JCM 21142T, a Facultative Anaerobe Isolated from Marine Mud.</title>
        <authorList>
            <person name="Starns D."/>
            <person name="Oshima K."/>
            <person name="Suda W."/>
            <person name="Iino T."/>
            <person name="Yuki M."/>
            <person name="Inoue J."/>
            <person name="Kitamura K."/>
            <person name="Iida T."/>
            <person name="Darby A."/>
            <person name="Hattori M."/>
            <person name="Ohkuma M."/>
        </authorList>
    </citation>
    <scope>NUCLEOTIDE SEQUENCE [LARGE SCALE GENOMIC DNA]</scope>
    <source>
        <strain evidence="2 3">JCM 21142</strain>
    </source>
</reference>
<sequence>MNQDEELDFVSALEKDDEHDDDYNEFKKAILNDTYSDEFNLTNNDIEKLTDSQIDDIIKSILDSVFTDGYLIPLNVISSDSRNRLQLYTYFQELYSVYLGRYLERGEQNVFNTAIKIILWRIYGKTFKNICWYRYSYASKSHEREQLERFGRSTDILEASFYTEYKDLPDKNINVYSALNGVKAKDVDYDLIMYDTYDYIDKLIGFKLSDVFYAAFYKYYERKNDEQALKLAKYIKYGTDNERHIWMLRYGLSFEDIEILDRHIDTINSEGIQFKESILQVSDEDKISIERFLN</sequence>
<evidence type="ECO:0000313" key="2">
    <source>
        <dbReference type="EMBL" id="GAF06001.1"/>
    </source>
</evidence>
<dbReference type="AlphaFoldDB" id="W7YMU6"/>
<protein>
    <submittedName>
        <fullName evidence="2">Uncharacterized protein</fullName>
    </submittedName>
</protein>
<dbReference type="Proteomes" id="UP000019402">
    <property type="component" value="Unassembled WGS sequence"/>
</dbReference>
<evidence type="ECO:0000313" key="3">
    <source>
        <dbReference type="Proteomes" id="UP000019402"/>
    </source>
</evidence>
<name>W7YMU6_9BACT</name>
<dbReference type="EMBL" id="BAMD01000209">
    <property type="protein sequence ID" value="GAF06001.1"/>
    <property type="molecule type" value="Genomic_DNA"/>
</dbReference>
<dbReference type="InterPro" id="IPR008939">
    <property type="entry name" value="Lytic_TGlycosylase_superhlx_U"/>
</dbReference>